<accession>A0AA39V7Q8</accession>
<dbReference type="EMBL" id="JAFEKC020000015">
    <property type="protein sequence ID" value="KAK0510765.1"/>
    <property type="molecule type" value="Genomic_DNA"/>
</dbReference>
<protein>
    <recommendedName>
        <fullName evidence="5">Heterokaryon incompatibility domain-containing protein</fullName>
    </recommendedName>
</protein>
<gene>
    <name evidence="3" type="ORF">JMJ35_007197</name>
</gene>
<keyword evidence="4" id="KW-1185">Reference proteome</keyword>
<feature type="domain" description="Heterokaryon incompatibility" evidence="1">
    <location>
        <begin position="23"/>
        <end position="111"/>
    </location>
</feature>
<organism evidence="3 4">
    <name type="scientific">Cladonia borealis</name>
    <dbReference type="NCBI Taxonomy" id="184061"/>
    <lineage>
        <taxon>Eukaryota</taxon>
        <taxon>Fungi</taxon>
        <taxon>Dikarya</taxon>
        <taxon>Ascomycota</taxon>
        <taxon>Pezizomycotina</taxon>
        <taxon>Lecanoromycetes</taxon>
        <taxon>OSLEUM clade</taxon>
        <taxon>Lecanoromycetidae</taxon>
        <taxon>Lecanorales</taxon>
        <taxon>Lecanorineae</taxon>
        <taxon>Cladoniaceae</taxon>
        <taxon>Cladonia</taxon>
    </lineage>
</organism>
<dbReference type="InterPro" id="IPR058525">
    <property type="entry name" value="DUF8212"/>
</dbReference>
<name>A0AA39V7Q8_9LECA</name>
<feature type="domain" description="DUF8212" evidence="2">
    <location>
        <begin position="221"/>
        <end position="245"/>
    </location>
</feature>
<dbReference type="Pfam" id="PF06985">
    <property type="entry name" value="HET"/>
    <property type="match status" value="1"/>
</dbReference>
<dbReference type="Pfam" id="PF26640">
    <property type="entry name" value="DUF8212"/>
    <property type="match status" value="1"/>
</dbReference>
<comment type="caution">
    <text evidence="3">The sequence shown here is derived from an EMBL/GenBank/DDBJ whole genome shotgun (WGS) entry which is preliminary data.</text>
</comment>
<dbReference type="InterPro" id="IPR010730">
    <property type="entry name" value="HET"/>
</dbReference>
<sequence length="374" mass="43184">MRLINVHTFKQADQFEDNRIPPYAILSHRWGKAEVSYQDFLKTTKDTFNTGFGKIAHACAQARKIGLDWIWIDTCCIDRTSSHELSTSINSMFRWYRDAQICFAYLGDVNTVKTEDKVDDQILNSEWFTRGWTLQEMLASRDMEFFDANWASLGSRSQLSAVISRATRISPEHLEDFCVASVAQKMSWMAGRSTTEDEDMAYCMLGIFDLNMDLRYGEGKKAFIRLQEMIISSIPDESVFAWRSDKMKSSGLLAPWPDCFRNSGNIVLRADKNSEPREAYQMTARGLRFPASMTERESFSTLSLNCWRIQEKKSMAVVLLLSNTGGYWKRIRCDKLAWRPSVKMYTRVNKFIAIAPQIYIPQRNVVTHRLIDGH</sequence>
<dbReference type="PANTHER" id="PTHR10622">
    <property type="entry name" value="HET DOMAIN-CONTAINING PROTEIN"/>
    <property type="match status" value="1"/>
</dbReference>
<evidence type="ECO:0008006" key="5">
    <source>
        <dbReference type="Google" id="ProtNLM"/>
    </source>
</evidence>
<evidence type="ECO:0000313" key="3">
    <source>
        <dbReference type="EMBL" id="KAK0510765.1"/>
    </source>
</evidence>
<dbReference type="Proteomes" id="UP001166286">
    <property type="component" value="Unassembled WGS sequence"/>
</dbReference>
<dbReference type="AlphaFoldDB" id="A0AA39V7Q8"/>
<evidence type="ECO:0000313" key="4">
    <source>
        <dbReference type="Proteomes" id="UP001166286"/>
    </source>
</evidence>
<evidence type="ECO:0000259" key="1">
    <source>
        <dbReference type="Pfam" id="PF06985"/>
    </source>
</evidence>
<proteinExistence type="predicted"/>
<evidence type="ECO:0000259" key="2">
    <source>
        <dbReference type="Pfam" id="PF26640"/>
    </source>
</evidence>
<reference evidence="3" key="1">
    <citation type="submission" date="2023-03" db="EMBL/GenBank/DDBJ databases">
        <title>Complete genome of Cladonia borealis.</title>
        <authorList>
            <person name="Park H."/>
        </authorList>
    </citation>
    <scope>NUCLEOTIDE SEQUENCE</scope>
    <source>
        <strain evidence="3">ANT050790</strain>
    </source>
</reference>
<dbReference type="PANTHER" id="PTHR10622:SF10">
    <property type="entry name" value="HET DOMAIN-CONTAINING PROTEIN"/>
    <property type="match status" value="1"/>
</dbReference>